<keyword evidence="1" id="KW-0472">Membrane</keyword>
<keyword evidence="1" id="KW-1133">Transmembrane helix</keyword>
<name>A0A1I7WU22_HETBA</name>
<dbReference type="WBParaSite" id="Hba_08639">
    <property type="protein sequence ID" value="Hba_08639"/>
    <property type="gene ID" value="Hba_08639"/>
</dbReference>
<evidence type="ECO:0000313" key="3">
    <source>
        <dbReference type="WBParaSite" id="Hba_08639"/>
    </source>
</evidence>
<accession>A0A1I7WU22</accession>
<feature type="transmembrane region" description="Helical" evidence="1">
    <location>
        <begin position="86"/>
        <end position="106"/>
    </location>
</feature>
<dbReference type="AlphaFoldDB" id="A0A1I7WU22"/>
<organism evidence="2 3">
    <name type="scientific">Heterorhabditis bacteriophora</name>
    <name type="common">Entomopathogenic nematode worm</name>
    <dbReference type="NCBI Taxonomy" id="37862"/>
    <lineage>
        <taxon>Eukaryota</taxon>
        <taxon>Metazoa</taxon>
        <taxon>Ecdysozoa</taxon>
        <taxon>Nematoda</taxon>
        <taxon>Chromadorea</taxon>
        <taxon>Rhabditida</taxon>
        <taxon>Rhabditina</taxon>
        <taxon>Rhabditomorpha</taxon>
        <taxon>Strongyloidea</taxon>
        <taxon>Heterorhabditidae</taxon>
        <taxon>Heterorhabditis</taxon>
    </lineage>
</organism>
<evidence type="ECO:0000313" key="2">
    <source>
        <dbReference type="Proteomes" id="UP000095283"/>
    </source>
</evidence>
<proteinExistence type="predicted"/>
<reference evidence="3" key="1">
    <citation type="submission" date="2016-11" db="UniProtKB">
        <authorList>
            <consortium name="WormBaseParasite"/>
        </authorList>
    </citation>
    <scope>IDENTIFICATION</scope>
</reference>
<evidence type="ECO:0000256" key="1">
    <source>
        <dbReference type="SAM" id="Phobius"/>
    </source>
</evidence>
<keyword evidence="1" id="KW-0812">Transmembrane</keyword>
<sequence>MSVEDVCDPQSNRLSDLINLVLIKEKRARKQSCSEHGTENLSGYTAIVMKNESNYNQKRGDDEAQQNNEKHVMNSFIKKQNGWLPLYIYILFLMVSIDITAHFSALKLDTKQCSEPFISPIPNVHESVISNFRSSLVGEQIEAIAINNTINEACESLFDLAVFGDFVLYLYQSTVPLLGNFRPLSMYSTSLPPNFLSIFDQAPDIQYRHKFDYQSLNALLKERLTEIGFLALATNPKRISITKISRFLDKIKIAAHEIFDELLKVPNLTKEELKNGKSLASNVISTLSSRYIESIMKVTDSLRGIIIRSETIADQFVCYTIPRLFYLPITSFQMQCSFVLDPQCMIDPPWLQLNWLMPKVLELNYGRAYVNVKIQAWFQHQSTYNLVSRKDTGNNLHKTNYNIINPKNYFQCFDLFHTQLGLELHMVKYHKKYLINSFT</sequence>
<dbReference type="Proteomes" id="UP000095283">
    <property type="component" value="Unplaced"/>
</dbReference>
<keyword evidence="2" id="KW-1185">Reference proteome</keyword>
<protein>
    <submittedName>
        <fullName evidence="3">Uncharacterized protein</fullName>
    </submittedName>
</protein>